<evidence type="ECO:0000256" key="15">
    <source>
        <dbReference type="ARBA" id="ARBA00023098"/>
    </source>
</evidence>
<name>A0A8T8I1K3_9PSEU</name>
<evidence type="ECO:0000259" key="22">
    <source>
        <dbReference type="PROSITE" id="PS50980"/>
    </source>
</evidence>
<accession>A0A8T8I1K3</accession>
<dbReference type="GO" id="GO:2001295">
    <property type="term" value="P:malonyl-CoA biosynthetic process"/>
    <property type="evidence" value="ECO:0007669"/>
    <property type="project" value="UniProtKB-UniRule"/>
</dbReference>
<evidence type="ECO:0000256" key="11">
    <source>
        <dbReference type="ARBA" id="ARBA00022771"/>
    </source>
</evidence>
<evidence type="ECO:0000256" key="19">
    <source>
        <dbReference type="HAMAP-Rule" id="MF_00823"/>
    </source>
</evidence>
<comment type="function">
    <text evidence="19">Component of the acetyl coenzyme A carboxylase (ACC) complex. First, biotin carboxylase catalyzes the carboxylation of biotin on its carrier protein (BCCP) and then the CO(2) group is transferred by the carboxyltransferase to acetyl-CoA to form malonyl-CoA.</text>
</comment>
<comment type="similarity">
    <text evidence="20">Belongs to the AccD/PCCB family.</text>
</comment>
<evidence type="ECO:0000256" key="1">
    <source>
        <dbReference type="ARBA" id="ARBA00004496"/>
    </source>
</evidence>
<sequence>MVVPQRGRETLARLAALPEDAWTSCRGCRAVLHGSRLRRTAGVCPECGHHGRLGARERIAQLADPGTFTEHHADTAAGDPLEFTDRLAYPERVARARKDTGLTEAAVVGIAELGGRPAVLAVLDFAFLGGSMGSVVGEKIAYAAELAATRRVPLIAVSSSGGARMQEGILSLLQMAKTAAAIGRLRAAGVPFISVLADPVYGGVSASFAALGDVVLAETGTRAGFAGRQVIEQTLREALPKRFQTAEFLHEHGHLDLVLNRGELQLVLRDIVAFHAAAGTRPGPAEPFPATRIAARATDPWEAVRLARHTGRPNALGYVERVFNRFTPLHGDRWSGDDEAVIGGLAWLDDAPVVVIGHCKGRDTPENVRRNFGMPHPHGYRKAMRLMTLAERFGVPVVTLVDTPGAYPGRKAEEDNQSGAIAEALVLSAGLRVPIVTVVTGEGGSGGALALATGDRLLMQENAVYSVISPEGCATILFGDAGKAPEAARALRLSAPEVYRLGVADELVPEPAGGAHTDPAAAADAVADALRRALGELVRTDPDELVAARYRRLRAYGSATLPGPDAARRTGEPPTAAERSPIVESAHA</sequence>
<dbReference type="GO" id="GO:0008270">
    <property type="term" value="F:zinc ion binding"/>
    <property type="evidence" value="ECO:0007669"/>
    <property type="project" value="UniProtKB-UniRule"/>
</dbReference>
<evidence type="ECO:0000256" key="8">
    <source>
        <dbReference type="ARBA" id="ARBA00022679"/>
    </source>
</evidence>
<feature type="domain" description="CoA carboxyltransferase N-terminal" evidence="22">
    <location>
        <begin position="21"/>
        <end position="290"/>
    </location>
</feature>
<dbReference type="Proteomes" id="UP001195724">
    <property type="component" value="Unassembled WGS sequence"/>
</dbReference>
<dbReference type="InterPro" id="IPR029045">
    <property type="entry name" value="ClpP/crotonase-like_dom_sf"/>
</dbReference>
<keyword evidence="7 19" id="KW-0444">Lipid biosynthesis</keyword>
<dbReference type="Gene3D" id="3.90.226.10">
    <property type="entry name" value="2-enoyl-CoA Hydratase, Chain A, domain 1"/>
    <property type="match status" value="2"/>
</dbReference>
<evidence type="ECO:0000256" key="12">
    <source>
        <dbReference type="ARBA" id="ARBA00022832"/>
    </source>
</evidence>
<evidence type="ECO:0000256" key="3">
    <source>
        <dbReference type="ARBA" id="ARBA00006276"/>
    </source>
</evidence>
<dbReference type="RefSeq" id="WP_204841349.1">
    <property type="nucleotide sequence ID" value="NZ_JAFBCL010000001.1"/>
</dbReference>
<dbReference type="PRINTS" id="PR01069">
    <property type="entry name" value="ACCCTRFRASEA"/>
</dbReference>
<dbReference type="Pfam" id="PF03255">
    <property type="entry name" value="ACCA"/>
    <property type="match status" value="1"/>
</dbReference>
<dbReference type="Proteomes" id="UP000671828">
    <property type="component" value="Chromosome"/>
</dbReference>
<dbReference type="InterPro" id="IPR041010">
    <property type="entry name" value="Znf-ACC"/>
</dbReference>
<keyword evidence="13 20" id="KW-0862">Zinc</keyword>
<organism evidence="25 26">
    <name type="scientific">Saccharothrix algeriensis</name>
    <dbReference type="NCBI Taxonomy" id="173560"/>
    <lineage>
        <taxon>Bacteria</taxon>
        <taxon>Bacillati</taxon>
        <taxon>Actinomycetota</taxon>
        <taxon>Actinomycetes</taxon>
        <taxon>Pseudonocardiales</taxon>
        <taxon>Pseudonocardiaceae</taxon>
        <taxon>Saccharothrix</taxon>
    </lineage>
</organism>
<feature type="domain" description="CoA carboxyltransferase C-terminal" evidence="23">
    <location>
        <begin position="289"/>
        <end position="536"/>
    </location>
</feature>
<dbReference type="NCBIfam" id="TIGR00515">
    <property type="entry name" value="accD"/>
    <property type="match status" value="1"/>
</dbReference>
<dbReference type="GO" id="GO:0005524">
    <property type="term" value="F:ATP binding"/>
    <property type="evidence" value="ECO:0007669"/>
    <property type="project" value="UniProtKB-KW"/>
</dbReference>
<evidence type="ECO:0000256" key="2">
    <source>
        <dbReference type="ARBA" id="ARBA00004956"/>
    </source>
</evidence>
<dbReference type="InterPro" id="IPR011762">
    <property type="entry name" value="COA_CT_N"/>
</dbReference>
<evidence type="ECO:0000313" key="27">
    <source>
        <dbReference type="Proteomes" id="UP001195724"/>
    </source>
</evidence>
<dbReference type="PANTHER" id="PTHR42853">
    <property type="entry name" value="ACETYL-COENZYME A CARBOXYLASE CARBOXYL TRANSFERASE SUBUNIT ALPHA"/>
    <property type="match status" value="1"/>
</dbReference>
<dbReference type="InterPro" id="IPR001095">
    <property type="entry name" value="Acetyl_CoA_COase_a_su"/>
</dbReference>
<keyword evidence="8 19" id="KW-0808">Transferase</keyword>
<proteinExistence type="inferred from homology"/>
<keyword evidence="14 19" id="KW-0067">ATP-binding</keyword>
<evidence type="ECO:0000259" key="23">
    <source>
        <dbReference type="PROSITE" id="PS50989"/>
    </source>
</evidence>
<dbReference type="SUPFAM" id="SSF52096">
    <property type="entry name" value="ClpP/crotonase"/>
    <property type="match status" value="2"/>
</dbReference>
<keyword evidence="9 20" id="KW-0479">Metal-binding</keyword>
<comment type="cofactor">
    <cofactor evidence="20">
        <name>Zn(2+)</name>
        <dbReference type="ChEBI" id="CHEBI:29105"/>
    </cofactor>
    <text evidence="20">Binds 1 zinc ion per subunit.</text>
</comment>
<dbReference type="GO" id="GO:0016743">
    <property type="term" value="F:carboxyl- or carbamoyltransferase activity"/>
    <property type="evidence" value="ECO:0007669"/>
    <property type="project" value="UniProtKB-UniRule"/>
</dbReference>
<evidence type="ECO:0000256" key="10">
    <source>
        <dbReference type="ARBA" id="ARBA00022741"/>
    </source>
</evidence>
<feature type="binding site" evidence="20">
    <location>
        <position position="28"/>
    </location>
    <ligand>
        <name>Zn(2+)</name>
        <dbReference type="ChEBI" id="CHEBI:29105"/>
    </ligand>
</feature>
<comment type="pathway">
    <text evidence="2 19">Lipid metabolism; malonyl-CoA biosynthesis; malonyl-CoA from acetyl-CoA: step 1/1.</text>
</comment>
<dbReference type="PROSITE" id="PS50980">
    <property type="entry name" value="COA_CT_NTER"/>
    <property type="match status" value="1"/>
</dbReference>
<evidence type="ECO:0000256" key="4">
    <source>
        <dbReference type="ARBA" id="ARBA00010284"/>
    </source>
</evidence>
<keyword evidence="11 20" id="KW-0863">Zinc-finger</keyword>
<evidence type="ECO:0000256" key="17">
    <source>
        <dbReference type="ARBA" id="ARBA00025280"/>
    </source>
</evidence>
<keyword evidence="6 19" id="KW-0963">Cytoplasm</keyword>
<keyword evidence="10 19" id="KW-0547">Nucleotide-binding</keyword>
<evidence type="ECO:0000256" key="20">
    <source>
        <dbReference type="HAMAP-Rule" id="MF_01395"/>
    </source>
</evidence>
<dbReference type="GO" id="GO:0006633">
    <property type="term" value="P:fatty acid biosynthetic process"/>
    <property type="evidence" value="ECO:0007669"/>
    <property type="project" value="UniProtKB-KW"/>
</dbReference>
<comment type="similarity">
    <text evidence="19">Belongs to the AccA family.</text>
</comment>
<gene>
    <name evidence="19" type="primary">accA</name>
    <name evidence="20" type="synonym">accD</name>
    <name evidence="25" type="ORF">J7S33_06435</name>
    <name evidence="24" type="ORF">JOE68_001235</name>
</gene>
<reference evidence="25" key="2">
    <citation type="submission" date="2021-04" db="EMBL/GenBank/DDBJ databases">
        <title>Saccharothrix algeriensis WGS.</title>
        <authorList>
            <person name="Stuskova K."/>
            <person name="Hakalova E."/>
            <person name="Tebbal A.B."/>
            <person name="Eichmeier A."/>
        </authorList>
    </citation>
    <scope>NUCLEOTIDE SEQUENCE</scope>
    <source>
        <strain evidence="25">NRRL B-24137</strain>
    </source>
</reference>
<comment type="subunit">
    <text evidence="19">Acetyl-CoA carboxylase is a heterohexamer composed of biotin carboxyl carrier protein (AccB), biotin carboxylase (AccC) and two subunits each of ACCase subunit alpha (AccA) and ACCase subunit beta (AccD).</text>
</comment>
<comment type="similarity">
    <text evidence="4">In the N-terminal section; belongs to the AccD/PCCB family.</text>
</comment>
<protein>
    <recommendedName>
        <fullName evidence="19 20">Multifunctional fusion protein</fullName>
    </recommendedName>
    <domain>
        <recommendedName>
            <fullName evidence="19">Acetyl-coenzyme A carboxylase carboxyl transferase subunit alpha</fullName>
            <shortName evidence="19">ACCase subunit alpha</shortName>
            <shortName evidence="19">Acetyl-CoA carboxylase carboxyltransferase subunit alpha</shortName>
            <ecNumber evidence="19">2.1.3.15</ecNumber>
        </recommendedName>
    </domain>
    <domain>
        <recommendedName>
            <fullName evidence="20">Acetyl-coenzyme A carboxylase carboxyl transferase subunit beta</fullName>
            <shortName evidence="20">ACCase subunit beta</shortName>
            <shortName evidence="20">Acetyl-CoA carboxylase carboxyltransferase subunit beta</shortName>
        </recommendedName>
    </domain>
</protein>
<evidence type="ECO:0000256" key="13">
    <source>
        <dbReference type="ARBA" id="ARBA00022833"/>
    </source>
</evidence>
<dbReference type="GO" id="GO:0003989">
    <property type="term" value="F:acetyl-CoA carboxylase activity"/>
    <property type="evidence" value="ECO:0007669"/>
    <property type="project" value="InterPro"/>
</dbReference>
<dbReference type="HAMAP" id="MF_01395">
    <property type="entry name" value="AcetylCoA_CT_beta"/>
    <property type="match status" value="1"/>
</dbReference>
<reference evidence="24 27" key="1">
    <citation type="submission" date="2021-01" db="EMBL/GenBank/DDBJ databases">
        <title>Sequencing the genomes of 1000 actinobacteria strains.</title>
        <authorList>
            <person name="Klenk H.-P."/>
        </authorList>
    </citation>
    <scope>NUCLEOTIDE SEQUENCE [LARGE SCALE GENOMIC DNA]</scope>
    <source>
        <strain evidence="24 27">DSM 44581</strain>
    </source>
</reference>
<comment type="similarity">
    <text evidence="3">In the C-terminal section; belongs to the AccA family.</text>
</comment>
<evidence type="ECO:0000256" key="5">
    <source>
        <dbReference type="ARBA" id="ARBA00011664"/>
    </source>
</evidence>
<dbReference type="PANTHER" id="PTHR42853:SF3">
    <property type="entry name" value="ACETYL-COENZYME A CARBOXYLASE CARBOXYL TRANSFERASE SUBUNIT ALPHA, CHLOROPLASTIC"/>
    <property type="match status" value="1"/>
</dbReference>
<comment type="catalytic activity">
    <reaction evidence="18 19">
        <text>N(6)-carboxybiotinyl-L-lysyl-[protein] + acetyl-CoA = N(6)-biotinyl-L-lysyl-[protein] + malonyl-CoA</text>
        <dbReference type="Rhea" id="RHEA:54728"/>
        <dbReference type="Rhea" id="RHEA-COMP:10505"/>
        <dbReference type="Rhea" id="RHEA-COMP:10506"/>
        <dbReference type="ChEBI" id="CHEBI:57288"/>
        <dbReference type="ChEBI" id="CHEBI:57384"/>
        <dbReference type="ChEBI" id="CHEBI:83144"/>
        <dbReference type="ChEBI" id="CHEBI:83145"/>
        <dbReference type="EC" id="2.1.3.15"/>
    </reaction>
</comment>
<feature type="binding site" evidence="20">
    <location>
        <position position="44"/>
    </location>
    <ligand>
        <name>Zn(2+)</name>
        <dbReference type="ChEBI" id="CHEBI:29105"/>
    </ligand>
</feature>
<dbReference type="HAMAP" id="MF_00823">
    <property type="entry name" value="AcetylCoA_CT_alpha"/>
    <property type="match status" value="1"/>
</dbReference>
<dbReference type="PROSITE" id="PS50989">
    <property type="entry name" value="COA_CT_CTER"/>
    <property type="match status" value="1"/>
</dbReference>
<keyword evidence="16 19" id="KW-0275">Fatty acid biosynthesis</keyword>
<feature type="binding site" evidence="20">
    <location>
        <position position="25"/>
    </location>
    <ligand>
        <name>Zn(2+)</name>
        <dbReference type="ChEBI" id="CHEBI:29105"/>
    </ligand>
</feature>
<evidence type="ECO:0000256" key="21">
    <source>
        <dbReference type="SAM" id="MobiDB-lite"/>
    </source>
</evidence>
<dbReference type="NCBIfam" id="NF004344">
    <property type="entry name" value="PRK05724.1"/>
    <property type="match status" value="1"/>
</dbReference>
<evidence type="ECO:0000313" key="26">
    <source>
        <dbReference type="Proteomes" id="UP000671828"/>
    </source>
</evidence>
<evidence type="ECO:0000313" key="25">
    <source>
        <dbReference type="EMBL" id="QTR04508.1"/>
    </source>
</evidence>
<keyword evidence="27" id="KW-1185">Reference proteome</keyword>
<dbReference type="EMBL" id="JAFBCL010000001">
    <property type="protein sequence ID" value="MBM7810370.1"/>
    <property type="molecule type" value="Genomic_DNA"/>
</dbReference>
<dbReference type="Pfam" id="PF17848">
    <property type="entry name" value="Zn_ribbon_ACC"/>
    <property type="match status" value="1"/>
</dbReference>
<dbReference type="InterPro" id="IPR000438">
    <property type="entry name" value="Acetyl_CoA_COase_Trfase_b_su"/>
</dbReference>
<comment type="subunit">
    <text evidence="5">Acetyl-CoA carboxylase is a heterotetramer composed of biotin carboxyl carrier protein (AccB), biotin carboxylase (AccC) and two subunits of ACCase subunit beta/alpha.</text>
</comment>
<dbReference type="EMBL" id="CP072788">
    <property type="protein sequence ID" value="QTR04508.1"/>
    <property type="molecule type" value="Genomic_DNA"/>
</dbReference>
<keyword evidence="25" id="KW-0436">Ligase</keyword>
<keyword evidence="12 19" id="KW-0276">Fatty acid metabolism</keyword>
<dbReference type="GO" id="GO:0009317">
    <property type="term" value="C:acetyl-CoA carboxylase complex"/>
    <property type="evidence" value="ECO:0007669"/>
    <property type="project" value="InterPro"/>
</dbReference>
<dbReference type="InterPro" id="IPR034733">
    <property type="entry name" value="AcCoA_carboxyl_beta"/>
</dbReference>
<evidence type="ECO:0000256" key="7">
    <source>
        <dbReference type="ARBA" id="ARBA00022516"/>
    </source>
</evidence>
<evidence type="ECO:0000256" key="14">
    <source>
        <dbReference type="ARBA" id="ARBA00022840"/>
    </source>
</evidence>
<feature type="region of interest" description="Disordered" evidence="21">
    <location>
        <begin position="561"/>
        <end position="588"/>
    </location>
</feature>
<evidence type="ECO:0000313" key="24">
    <source>
        <dbReference type="EMBL" id="MBM7810370.1"/>
    </source>
</evidence>
<feature type="zinc finger region" description="C4-type" evidence="20">
    <location>
        <begin position="25"/>
        <end position="47"/>
    </location>
</feature>
<evidence type="ECO:0000256" key="16">
    <source>
        <dbReference type="ARBA" id="ARBA00023160"/>
    </source>
</evidence>
<dbReference type="EC" id="2.1.3.15" evidence="19"/>
<comment type="subcellular location">
    <subcellularLocation>
        <location evidence="1 19">Cytoplasm</location>
    </subcellularLocation>
</comment>
<evidence type="ECO:0000256" key="18">
    <source>
        <dbReference type="ARBA" id="ARBA00049152"/>
    </source>
</evidence>
<comment type="function">
    <text evidence="17 20">Component of the acetyl coenzyme A carboxylase (ACC) complex. Biotin carboxylase (BC) catalyzes the carboxylation of biotin on its carrier protein (BCCP) and then the CO(2) group is transferred by the transcarboxylase to acetyl-CoA to form malonyl-CoA.</text>
</comment>
<evidence type="ECO:0000256" key="6">
    <source>
        <dbReference type="ARBA" id="ARBA00022490"/>
    </source>
</evidence>
<dbReference type="InterPro" id="IPR011763">
    <property type="entry name" value="COA_CT_C"/>
</dbReference>
<keyword evidence="15 19" id="KW-0443">Lipid metabolism</keyword>
<dbReference type="AlphaFoldDB" id="A0A8T8I1K3"/>
<dbReference type="NCBIfam" id="TIGR00513">
    <property type="entry name" value="accA"/>
    <property type="match status" value="1"/>
</dbReference>
<feature type="binding site" evidence="20">
    <location>
        <position position="47"/>
    </location>
    <ligand>
        <name>Zn(2+)</name>
        <dbReference type="ChEBI" id="CHEBI:29105"/>
    </ligand>
</feature>
<dbReference type="NCBIfam" id="NF041504">
    <property type="entry name" value="AccA_sub"/>
    <property type="match status" value="1"/>
</dbReference>
<evidence type="ECO:0000256" key="9">
    <source>
        <dbReference type="ARBA" id="ARBA00022723"/>
    </source>
</evidence>
<dbReference type="Pfam" id="PF01039">
    <property type="entry name" value="Carboxyl_trans"/>
    <property type="match status" value="1"/>
</dbReference>